<sequence>MLSMILWMPPSQWLASHCCTARWVTSRSASMAVAGLSASTRSRRRATYQAGPPGCSPWRLARSVSFGAKL</sequence>
<evidence type="ECO:0000256" key="1">
    <source>
        <dbReference type="SAM" id="SignalP"/>
    </source>
</evidence>
<reference evidence="2" key="1">
    <citation type="submission" date="2021-02" db="EMBL/GenBank/DDBJ databases">
        <authorList>
            <person name="Dougan E. K."/>
            <person name="Rhodes N."/>
            <person name="Thang M."/>
            <person name="Chan C."/>
        </authorList>
    </citation>
    <scope>NUCLEOTIDE SEQUENCE</scope>
</reference>
<protein>
    <recommendedName>
        <fullName evidence="4">Secreted protein</fullName>
    </recommendedName>
</protein>
<gene>
    <name evidence="2" type="ORF">SNAT2548_LOCUS27227</name>
</gene>
<comment type="caution">
    <text evidence="2">The sequence shown here is derived from an EMBL/GenBank/DDBJ whole genome shotgun (WGS) entry which is preliminary data.</text>
</comment>
<dbReference type="AlphaFoldDB" id="A0A812SNM4"/>
<dbReference type="Proteomes" id="UP000604046">
    <property type="component" value="Unassembled WGS sequence"/>
</dbReference>
<keyword evidence="3" id="KW-1185">Reference proteome</keyword>
<name>A0A812SNM4_9DINO</name>
<evidence type="ECO:0000313" key="2">
    <source>
        <dbReference type="EMBL" id="CAE7485290.1"/>
    </source>
</evidence>
<feature type="chain" id="PRO_5032488598" description="Secreted protein" evidence="1">
    <location>
        <begin position="16"/>
        <end position="70"/>
    </location>
</feature>
<evidence type="ECO:0000313" key="3">
    <source>
        <dbReference type="Proteomes" id="UP000604046"/>
    </source>
</evidence>
<dbReference type="EMBL" id="CAJNDS010002459">
    <property type="protein sequence ID" value="CAE7485290.1"/>
    <property type="molecule type" value="Genomic_DNA"/>
</dbReference>
<evidence type="ECO:0008006" key="4">
    <source>
        <dbReference type="Google" id="ProtNLM"/>
    </source>
</evidence>
<organism evidence="2 3">
    <name type="scientific">Symbiodinium natans</name>
    <dbReference type="NCBI Taxonomy" id="878477"/>
    <lineage>
        <taxon>Eukaryota</taxon>
        <taxon>Sar</taxon>
        <taxon>Alveolata</taxon>
        <taxon>Dinophyceae</taxon>
        <taxon>Suessiales</taxon>
        <taxon>Symbiodiniaceae</taxon>
        <taxon>Symbiodinium</taxon>
    </lineage>
</organism>
<feature type="signal peptide" evidence="1">
    <location>
        <begin position="1"/>
        <end position="15"/>
    </location>
</feature>
<keyword evidence="1" id="KW-0732">Signal</keyword>
<proteinExistence type="predicted"/>
<accession>A0A812SNM4</accession>